<evidence type="ECO:0000256" key="1">
    <source>
        <dbReference type="ARBA" id="ARBA00004123"/>
    </source>
</evidence>
<feature type="domain" description="BHLH" evidence="7">
    <location>
        <begin position="120"/>
        <end position="172"/>
    </location>
</feature>
<dbReference type="InterPro" id="IPR011598">
    <property type="entry name" value="bHLH_dom"/>
</dbReference>
<evidence type="ECO:0000256" key="6">
    <source>
        <dbReference type="SAM" id="MobiDB-lite"/>
    </source>
</evidence>
<evidence type="ECO:0000256" key="3">
    <source>
        <dbReference type="ARBA" id="ARBA00023125"/>
    </source>
</evidence>
<keyword evidence="5" id="KW-0539">Nucleus</keyword>
<proteinExistence type="predicted"/>
<keyword evidence="2" id="KW-0805">Transcription regulation</keyword>
<dbReference type="PROSITE" id="PS50888">
    <property type="entry name" value="BHLH"/>
    <property type="match status" value="1"/>
</dbReference>
<comment type="subcellular location">
    <subcellularLocation>
        <location evidence="1">Nucleus</location>
    </subcellularLocation>
</comment>
<dbReference type="STRING" id="947166.A0A1D1VTA2"/>
<evidence type="ECO:0000313" key="9">
    <source>
        <dbReference type="Proteomes" id="UP000186922"/>
    </source>
</evidence>
<dbReference type="SUPFAM" id="SSF47459">
    <property type="entry name" value="HLH, helix-loop-helix DNA-binding domain"/>
    <property type="match status" value="1"/>
</dbReference>
<protein>
    <recommendedName>
        <fullName evidence="7">BHLH domain-containing protein</fullName>
    </recommendedName>
</protein>
<dbReference type="PANTHER" id="PTHR11969:SF54">
    <property type="entry name" value="MAD-LIKE PROTEIN 1"/>
    <property type="match status" value="1"/>
</dbReference>
<dbReference type="OrthoDB" id="5981879at2759"/>
<dbReference type="GO" id="GO:0000978">
    <property type="term" value="F:RNA polymerase II cis-regulatory region sequence-specific DNA binding"/>
    <property type="evidence" value="ECO:0007669"/>
    <property type="project" value="TreeGrafter"/>
</dbReference>
<keyword evidence="9" id="KW-1185">Reference proteome</keyword>
<dbReference type="Pfam" id="PF00010">
    <property type="entry name" value="HLH"/>
    <property type="match status" value="1"/>
</dbReference>
<feature type="compositionally biased region" description="Low complexity" evidence="6">
    <location>
        <begin position="254"/>
        <end position="264"/>
    </location>
</feature>
<dbReference type="Proteomes" id="UP000186922">
    <property type="component" value="Unassembled WGS sequence"/>
</dbReference>
<evidence type="ECO:0000256" key="5">
    <source>
        <dbReference type="ARBA" id="ARBA00023242"/>
    </source>
</evidence>
<accession>A0A1D1VTA2</accession>
<dbReference type="Gene3D" id="4.10.280.10">
    <property type="entry name" value="Helix-loop-helix DNA-binding domain"/>
    <property type="match status" value="1"/>
</dbReference>
<feature type="region of interest" description="Disordered" evidence="6">
    <location>
        <begin position="218"/>
        <end position="280"/>
    </location>
</feature>
<dbReference type="PANTHER" id="PTHR11969">
    <property type="entry name" value="MAX DIMERIZATION, MAD"/>
    <property type="match status" value="1"/>
</dbReference>
<reference evidence="8 9" key="1">
    <citation type="journal article" date="2016" name="Nat. Commun.">
        <title>Extremotolerant tardigrade genome and improved radiotolerance of human cultured cells by tardigrade-unique protein.</title>
        <authorList>
            <person name="Hashimoto T."/>
            <person name="Horikawa D.D."/>
            <person name="Saito Y."/>
            <person name="Kuwahara H."/>
            <person name="Kozuka-Hata H."/>
            <person name="Shin-I T."/>
            <person name="Minakuchi Y."/>
            <person name="Ohishi K."/>
            <person name="Motoyama A."/>
            <person name="Aizu T."/>
            <person name="Enomoto A."/>
            <person name="Kondo K."/>
            <person name="Tanaka S."/>
            <person name="Hara Y."/>
            <person name="Koshikawa S."/>
            <person name="Sagara H."/>
            <person name="Miura T."/>
            <person name="Yokobori S."/>
            <person name="Miyagawa K."/>
            <person name="Suzuki Y."/>
            <person name="Kubo T."/>
            <person name="Oyama M."/>
            <person name="Kohara Y."/>
            <person name="Fujiyama A."/>
            <person name="Arakawa K."/>
            <person name="Katayama T."/>
            <person name="Toyoda A."/>
            <person name="Kunieda T."/>
        </authorList>
    </citation>
    <scope>NUCLEOTIDE SEQUENCE [LARGE SCALE GENOMIC DNA]</scope>
    <source>
        <strain evidence="8 9">YOKOZUNA-1</strain>
    </source>
</reference>
<comment type="caution">
    <text evidence="8">The sequence shown here is derived from an EMBL/GenBank/DDBJ whole genome shotgun (WGS) entry which is preliminary data.</text>
</comment>
<evidence type="ECO:0000313" key="8">
    <source>
        <dbReference type="EMBL" id="GAV02988.1"/>
    </source>
</evidence>
<gene>
    <name evidence="8" type="primary">RvY_13481-1</name>
    <name evidence="8" type="synonym">RvY_13481.1</name>
    <name evidence="8" type="ORF">RvY_13481</name>
</gene>
<feature type="compositionally biased region" description="Basic and acidic residues" evidence="6">
    <location>
        <begin position="117"/>
        <end position="128"/>
    </location>
</feature>
<dbReference type="EMBL" id="BDGG01000009">
    <property type="protein sequence ID" value="GAV02988.1"/>
    <property type="molecule type" value="Genomic_DNA"/>
</dbReference>
<organism evidence="8 9">
    <name type="scientific">Ramazzottius varieornatus</name>
    <name type="common">Water bear</name>
    <name type="synonym">Tardigrade</name>
    <dbReference type="NCBI Taxonomy" id="947166"/>
    <lineage>
        <taxon>Eukaryota</taxon>
        <taxon>Metazoa</taxon>
        <taxon>Ecdysozoa</taxon>
        <taxon>Tardigrada</taxon>
        <taxon>Eutardigrada</taxon>
        <taxon>Parachela</taxon>
        <taxon>Hypsibioidea</taxon>
        <taxon>Ramazzottiidae</taxon>
        <taxon>Ramazzottius</taxon>
    </lineage>
</organism>
<feature type="compositionally biased region" description="Polar residues" evidence="6">
    <location>
        <begin position="40"/>
        <end position="63"/>
    </location>
</feature>
<feature type="region of interest" description="Disordered" evidence="6">
    <location>
        <begin position="13"/>
        <end position="128"/>
    </location>
</feature>
<dbReference type="SMART" id="SM00353">
    <property type="entry name" value="HLH"/>
    <property type="match status" value="1"/>
</dbReference>
<dbReference type="GO" id="GO:0000981">
    <property type="term" value="F:DNA-binding transcription factor activity, RNA polymerase II-specific"/>
    <property type="evidence" value="ECO:0007669"/>
    <property type="project" value="TreeGrafter"/>
</dbReference>
<evidence type="ECO:0000256" key="2">
    <source>
        <dbReference type="ARBA" id="ARBA00023015"/>
    </source>
</evidence>
<sequence>MNTSLDVLIQAASYVDRPAPLKSTQPPQPAHSSERESDFSCGSTVGSPHSATLTEDNLASGGQNAEVVPKSDAFRKDKKTRRRSAAALSRQASSSAASASSDSCRTSGGNKRGGIRKNPENRSVHNVLEKNRRAHLKDCFEALKTEVLENDDDKKASHLAVLRSAVRCLQQLQRESGQLQRDTEKAHRDRSVVQLRLQELKHEMRLHNPTVDASGVAECDSHEEVDSQATCTAPPGSPPAHHTNHHRLPPLLPPSQSSQPHQPLVAAYSPDHAPTTSQSPTSLIKSVADILEAVGPSFRPSPQQSLPSSSRDKLPLRKRILQDEQGGLFSDTNAEEKNEEVTTARCSINEPNMVMSMPQFWPAGTSFFPTMQMYSNGTTAQPTFGLVPMMNQFYLPVTNTPYGISTNSAVTSPIIGHLPQVFMLPTAASAYAPQAPPSSSATSSMLSGTSSLRYTST</sequence>
<dbReference type="AlphaFoldDB" id="A0A1D1VTA2"/>
<name>A0A1D1VTA2_RAMVA</name>
<dbReference type="InterPro" id="IPR036638">
    <property type="entry name" value="HLH_DNA-bd_sf"/>
</dbReference>
<keyword evidence="3" id="KW-0238">DNA-binding</keyword>
<keyword evidence="4" id="KW-0804">Transcription</keyword>
<evidence type="ECO:0000259" key="7">
    <source>
        <dbReference type="PROSITE" id="PS50888"/>
    </source>
</evidence>
<evidence type="ECO:0000256" key="4">
    <source>
        <dbReference type="ARBA" id="ARBA00023163"/>
    </source>
</evidence>
<feature type="compositionally biased region" description="Low complexity" evidence="6">
    <location>
        <begin position="85"/>
        <end position="107"/>
    </location>
</feature>
<dbReference type="GO" id="GO:0046983">
    <property type="term" value="F:protein dimerization activity"/>
    <property type="evidence" value="ECO:0007669"/>
    <property type="project" value="InterPro"/>
</dbReference>
<dbReference type="GO" id="GO:0005634">
    <property type="term" value="C:nucleus"/>
    <property type="evidence" value="ECO:0007669"/>
    <property type="project" value="UniProtKB-SubCell"/>
</dbReference>
<feature type="region of interest" description="Disordered" evidence="6">
    <location>
        <begin position="433"/>
        <end position="457"/>
    </location>
</feature>